<keyword evidence="2" id="KW-1185">Reference proteome</keyword>
<dbReference type="AlphaFoldDB" id="A0A452Y3A8"/>
<dbReference type="InterPro" id="IPR013078">
    <property type="entry name" value="His_Pase_superF_clade-1"/>
</dbReference>
<proteinExistence type="predicted"/>
<dbReference type="Proteomes" id="UP000015105">
    <property type="component" value="Chromosome 1D"/>
</dbReference>
<organism evidence="1 2">
    <name type="scientific">Aegilops tauschii subsp. strangulata</name>
    <name type="common">Goatgrass</name>
    <dbReference type="NCBI Taxonomy" id="200361"/>
    <lineage>
        <taxon>Eukaryota</taxon>
        <taxon>Viridiplantae</taxon>
        <taxon>Streptophyta</taxon>
        <taxon>Embryophyta</taxon>
        <taxon>Tracheophyta</taxon>
        <taxon>Spermatophyta</taxon>
        <taxon>Magnoliopsida</taxon>
        <taxon>Liliopsida</taxon>
        <taxon>Poales</taxon>
        <taxon>Poaceae</taxon>
        <taxon>BOP clade</taxon>
        <taxon>Pooideae</taxon>
        <taxon>Triticodae</taxon>
        <taxon>Triticeae</taxon>
        <taxon>Triticinae</taxon>
        <taxon>Aegilops</taxon>
    </lineage>
</organism>
<evidence type="ECO:0000313" key="2">
    <source>
        <dbReference type="Proteomes" id="UP000015105"/>
    </source>
</evidence>
<dbReference type="GO" id="GO:0003873">
    <property type="term" value="F:6-phosphofructo-2-kinase activity"/>
    <property type="evidence" value="ECO:0007669"/>
    <property type="project" value="TreeGrafter"/>
</dbReference>
<evidence type="ECO:0008006" key="3">
    <source>
        <dbReference type="Google" id="ProtNLM"/>
    </source>
</evidence>
<dbReference type="Gramene" id="AET1Gv20276900.39">
    <property type="protein sequence ID" value="AET1Gv20276900.39"/>
    <property type="gene ID" value="AET1Gv20276900"/>
</dbReference>
<reference evidence="1" key="4">
    <citation type="submission" date="2019-03" db="UniProtKB">
        <authorList>
            <consortium name="EnsemblPlants"/>
        </authorList>
    </citation>
    <scope>IDENTIFICATION</scope>
</reference>
<dbReference type="Gene3D" id="3.40.50.1240">
    <property type="entry name" value="Phosphoglycerate mutase-like"/>
    <property type="match status" value="1"/>
</dbReference>
<dbReference type="PANTHER" id="PTHR10606">
    <property type="entry name" value="6-PHOSPHOFRUCTO-2-KINASE/FRUCTOSE-2,6-BISPHOSPHATASE"/>
    <property type="match status" value="1"/>
</dbReference>
<dbReference type="GO" id="GO:0004331">
    <property type="term" value="F:fructose-2,6-bisphosphate 2-phosphatase activity"/>
    <property type="evidence" value="ECO:0007669"/>
    <property type="project" value="TreeGrafter"/>
</dbReference>
<sequence length="88" mass="10433">MDFTKHKTGGDQFCYYLHPNQRATLVTILRLEPVIIELERQRAPVVVISHQAVLRALYSYFADRPLREVPDMEVTWHFDLLLLHQRCI</sequence>
<name>A0A452Y3A8_AEGTS</name>
<dbReference type="InterPro" id="IPR003094">
    <property type="entry name" value="6Pfruct_kin"/>
</dbReference>
<reference evidence="1" key="3">
    <citation type="journal article" date="2017" name="Nature">
        <title>Genome sequence of the progenitor of the wheat D genome Aegilops tauschii.</title>
        <authorList>
            <person name="Luo M.C."/>
            <person name="Gu Y.Q."/>
            <person name="Puiu D."/>
            <person name="Wang H."/>
            <person name="Twardziok S.O."/>
            <person name="Deal K.R."/>
            <person name="Huo N."/>
            <person name="Zhu T."/>
            <person name="Wang L."/>
            <person name="Wang Y."/>
            <person name="McGuire P.E."/>
            <person name="Liu S."/>
            <person name="Long H."/>
            <person name="Ramasamy R.K."/>
            <person name="Rodriguez J.C."/>
            <person name="Van S.L."/>
            <person name="Yuan L."/>
            <person name="Wang Z."/>
            <person name="Xia Z."/>
            <person name="Xiao L."/>
            <person name="Anderson O.D."/>
            <person name="Ouyang S."/>
            <person name="Liang Y."/>
            <person name="Zimin A.V."/>
            <person name="Pertea G."/>
            <person name="Qi P."/>
            <person name="Bennetzen J.L."/>
            <person name="Dai X."/>
            <person name="Dawson M.W."/>
            <person name="Muller H.G."/>
            <person name="Kugler K."/>
            <person name="Rivarola-Duarte L."/>
            <person name="Spannagl M."/>
            <person name="Mayer K.F.X."/>
            <person name="Lu F.H."/>
            <person name="Bevan M.W."/>
            <person name="Leroy P."/>
            <person name="Li P."/>
            <person name="You F.M."/>
            <person name="Sun Q."/>
            <person name="Liu Z."/>
            <person name="Lyons E."/>
            <person name="Wicker T."/>
            <person name="Salzberg S.L."/>
            <person name="Devos K.M."/>
            <person name="Dvorak J."/>
        </authorList>
    </citation>
    <scope>NUCLEOTIDE SEQUENCE [LARGE SCALE GENOMIC DNA]</scope>
    <source>
        <strain evidence="1">cv. AL8/78</strain>
    </source>
</reference>
<reference evidence="2" key="1">
    <citation type="journal article" date="2014" name="Science">
        <title>Ancient hybridizations among the ancestral genomes of bread wheat.</title>
        <authorList>
            <consortium name="International Wheat Genome Sequencing Consortium,"/>
            <person name="Marcussen T."/>
            <person name="Sandve S.R."/>
            <person name="Heier L."/>
            <person name="Spannagl M."/>
            <person name="Pfeifer M."/>
            <person name="Jakobsen K.S."/>
            <person name="Wulff B.B."/>
            <person name="Steuernagel B."/>
            <person name="Mayer K.F."/>
            <person name="Olsen O.A."/>
        </authorList>
    </citation>
    <scope>NUCLEOTIDE SEQUENCE [LARGE SCALE GENOMIC DNA]</scope>
    <source>
        <strain evidence="2">cv. AL8/78</strain>
    </source>
</reference>
<dbReference type="PANTHER" id="PTHR10606:SF44">
    <property type="entry name" value="6-PHOSPHOFRUCTO 2-KINASE_FRUCTOSE 2,6-BISPHOSPHATASE LONG FORM"/>
    <property type="match status" value="1"/>
</dbReference>
<reference evidence="1" key="5">
    <citation type="journal article" date="2021" name="G3 (Bethesda)">
        <title>Aegilops tauschii genome assembly Aet v5.0 features greater sequence contiguity and improved annotation.</title>
        <authorList>
            <person name="Wang L."/>
            <person name="Zhu T."/>
            <person name="Rodriguez J.C."/>
            <person name="Deal K.R."/>
            <person name="Dubcovsky J."/>
            <person name="McGuire P.E."/>
            <person name="Lux T."/>
            <person name="Spannagl M."/>
            <person name="Mayer K.F.X."/>
            <person name="Baldrich P."/>
            <person name="Meyers B.C."/>
            <person name="Huo N."/>
            <person name="Gu Y.Q."/>
            <person name="Zhou H."/>
            <person name="Devos K.M."/>
            <person name="Bennetzen J.L."/>
            <person name="Unver T."/>
            <person name="Budak H."/>
            <person name="Gulick P.J."/>
            <person name="Galiba G."/>
            <person name="Kalapos B."/>
            <person name="Nelson D.R."/>
            <person name="Li P."/>
            <person name="You F.M."/>
            <person name="Luo M.C."/>
            <person name="Dvorak J."/>
        </authorList>
    </citation>
    <scope>NUCLEOTIDE SEQUENCE [LARGE SCALE GENOMIC DNA]</scope>
    <source>
        <strain evidence="1">cv. AL8/78</strain>
    </source>
</reference>
<dbReference type="InterPro" id="IPR029033">
    <property type="entry name" value="His_PPase_superfam"/>
</dbReference>
<dbReference type="GO" id="GO:0006003">
    <property type="term" value="P:fructose 2,6-bisphosphate metabolic process"/>
    <property type="evidence" value="ECO:0007669"/>
    <property type="project" value="InterPro"/>
</dbReference>
<evidence type="ECO:0000313" key="1">
    <source>
        <dbReference type="EnsemblPlants" id="AET1Gv20276900.39"/>
    </source>
</evidence>
<dbReference type="EnsemblPlants" id="AET1Gv20276900.39">
    <property type="protein sequence ID" value="AET1Gv20276900.39"/>
    <property type="gene ID" value="AET1Gv20276900"/>
</dbReference>
<accession>A0A452Y3A8</accession>
<dbReference type="Pfam" id="PF00300">
    <property type="entry name" value="His_Phos_1"/>
    <property type="match status" value="1"/>
</dbReference>
<reference evidence="2" key="2">
    <citation type="journal article" date="2017" name="Nat. Plants">
        <title>The Aegilops tauschii genome reveals multiple impacts of transposons.</title>
        <authorList>
            <person name="Zhao G."/>
            <person name="Zou C."/>
            <person name="Li K."/>
            <person name="Wang K."/>
            <person name="Li T."/>
            <person name="Gao L."/>
            <person name="Zhang X."/>
            <person name="Wang H."/>
            <person name="Yang Z."/>
            <person name="Liu X."/>
            <person name="Jiang W."/>
            <person name="Mao L."/>
            <person name="Kong X."/>
            <person name="Jiao Y."/>
            <person name="Jia J."/>
        </authorList>
    </citation>
    <scope>NUCLEOTIDE SEQUENCE [LARGE SCALE GENOMIC DNA]</scope>
    <source>
        <strain evidence="2">cv. AL8/78</strain>
    </source>
</reference>
<dbReference type="SUPFAM" id="SSF53254">
    <property type="entry name" value="Phosphoglycerate mutase-like"/>
    <property type="match status" value="1"/>
</dbReference>
<dbReference type="GO" id="GO:0005829">
    <property type="term" value="C:cytosol"/>
    <property type="evidence" value="ECO:0007669"/>
    <property type="project" value="TreeGrafter"/>
</dbReference>
<protein>
    <recommendedName>
        <fullName evidence="3">6-phosphofructo-2-kinase domain-containing protein</fullName>
    </recommendedName>
</protein>
<dbReference type="GO" id="GO:0005524">
    <property type="term" value="F:ATP binding"/>
    <property type="evidence" value="ECO:0007669"/>
    <property type="project" value="InterPro"/>
</dbReference>